<dbReference type="PANTHER" id="PTHR33269:SF17">
    <property type="entry name" value="NADH-UBIQUINONE OXIDOREDUCTASE CHAIN 6"/>
    <property type="match status" value="1"/>
</dbReference>
<comment type="subcellular location">
    <subcellularLocation>
        <location evidence="1">Mitochondrion membrane</location>
        <topology evidence="1">Multi-pass membrane protein</topology>
    </subcellularLocation>
</comment>
<comment type="catalytic activity">
    <reaction evidence="1">
        <text>a ubiquinone + NADH + 5 H(+)(in) = a ubiquinol + NAD(+) + 4 H(+)(out)</text>
        <dbReference type="Rhea" id="RHEA:29091"/>
        <dbReference type="Rhea" id="RHEA-COMP:9565"/>
        <dbReference type="Rhea" id="RHEA-COMP:9566"/>
        <dbReference type="ChEBI" id="CHEBI:15378"/>
        <dbReference type="ChEBI" id="CHEBI:16389"/>
        <dbReference type="ChEBI" id="CHEBI:17976"/>
        <dbReference type="ChEBI" id="CHEBI:57540"/>
        <dbReference type="ChEBI" id="CHEBI:57945"/>
        <dbReference type="EC" id="7.1.1.2"/>
    </reaction>
</comment>
<feature type="transmembrane region" description="Helical" evidence="1">
    <location>
        <begin position="89"/>
        <end position="110"/>
    </location>
</feature>
<dbReference type="InterPro" id="IPR001457">
    <property type="entry name" value="NADH_UbQ/plastoQ_OxRdtase_su6"/>
</dbReference>
<keyword evidence="1" id="KW-0679">Respiratory chain</keyword>
<dbReference type="PANTHER" id="PTHR33269">
    <property type="entry name" value="NADH-UBIQUINONE OXIDOREDUCTASE CHAIN 6"/>
    <property type="match status" value="1"/>
</dbReference>
<dbReference type="GO" id="GO:0008137">
    <property type="term" value="F:NADH dehydrogenase (ubiquinone) activity"/>
    <property type="evidence" value="ECO:0007669"/>
    <property type="project" value="UniProtKB-UniRule"/>
</dbReference>
<name>A0A075DVW7_9EUKA</name>
<sequence>MSISCGLFYFFSSLSILSSFFVITTKNPVFSILFLILSFVNVSCLLFLLNFEFLPISFLIIYVGAIAVLFLFVLMMLNIKLAELQESYFSFIPISIVFSFVFLTELLFLFRSEFVFLDLFNENSINFLTEFLYVTNLKTSFSPLFGSVSNLKGLATNLFSDHLLAFLIAGYLLLLALVAAIILTLQKAFVSKAQNTYAQILADYNNTVISYSRD</sequence>
<dbReference type="Gene3D" id="1.20.120.1200">
    <property type="entry name" value="NADH-ubiquinone/plastoquinone oxidoreductase chain 6, subunit NuoJ"/>
    <property type="match status" value="1"/>
</dbReference>
<dbReference type="AlphaFoldDB" id="A0A075DVW7"/>
<keyword evidence="1" id="KW-1278">Translocase</keyword>
<keyword evidence="1" id="KW-0472">Membrane</keyword>
<keyword evidence="1" id="KW-0830">Ubiquinone</keyword>
<keyword evidence="1" id="KW-0249">Electron transport</keyword>
<keyword evidence="1" id="KW-0812">Transmembrane</keyword>
<dbReference type="GO" id="GO:0031966">
    <property type="term" value="C:mitochondrial membrane"/>
    <property type="evidence" value="ECO:0007669"/>
    <property type="project" value="UniProtKB-SubCell"/>
</dbReference>
<geneLocation type="mitochondrion" evidence="2"/>
<dbReference type="Pfam" id="PF00499">
    <property type="entry name" value="Oxidored_q3"/>
    <property type="match status" value="1"/>
</dbReference>
<feature type="transmembrane region" description="Helical" evidence="1">
    <location>
        <begin position="55"/>
        <end position="77"/>
    </location>
</feature>
<dbReference type="EMBL" id="KJ201908">
    <property type="protein sequence ID" value="AHY04418.1"/>
    <property type="molecule type" value="Genomic_DNA"/>
</dbReference>
<feature type="transmembrane region" description="Helical" evidence="1">
    <location>
        <begin position="6"/>
        <end position="23"/>
    </location>
</feature>
<gene>
    <name evidence="2" type="primary">nad6</name>
    <name evidence="2" type="ORF">ChtoMt_00034</name>
</gene>
<keyword evidence="1" id="KW-0813">Transport</keyword>
<protein>
    <recommendedName>
        <fullName evidence="1">NADH-ubiquinone oxidoreductase chain 6</fullName>
        <ecNumber evidence="1">7.1.1.2</ecNumber>
    </recommendedName>
</protein>
<feature type="transmembrane region" description="Helical" evidence="1">
    <location>
        <begin position="163"/>
        <end position="185"/>
    </location>
</feature>
<organism evidence="2">
    <name type="scientific">Chrysochromulina tobinii</name>
    <dbReference type="NCBI Taxonomy" id="1460289"/>
    <lineage>
        <taxon>Eukaryota</taxon>
        <taxon>Haptista</taxon>
        <taxon>Haptophyta</taxon>
        <taxon>Prymnesiophyceae</taxon>
        <taxon>Prymnesiales</taxon>
        <taxon>Chrysochromulinaceae</taxon>
        <taxon>Chrysochromulina</taxon>
    </lineage>
</organism>
<comment type="function">
    <text evidence="1">Core subunit of the mitochondrial membrane respiratory chain NADH dehydrogenase (Complex I) which catalyzes electron transfer from NADH through the respiratory chain, using ubiquinone as an electron acceptor. Essential for the catalytic activity and assembly of complex I.</text>
</comment>
<proteinExistence type="inferred from homology"/>
<accession>A0A075DVW7</accession>
<feature type="transmembrane region" description="Helical" evidence="1">
    <location>
        <begin position="30"/>
        <end position="49"/>
    </location>
</feature>
<evidence type="ECO:0000313" key="2">
    <source>
        <dbReference type="EMBL" id="AHY04418.1"/>
    </source>
</evidence>
<keyword evidence="1" id="KW-1133">Transmembrane helix</keyword>
<keyword evidence="1" id="KW-0520">NAD</keyword>
<dbReference type="EC" id="7.1.1.2" evidence="1"/>
<comment type="similarity">
    <text evidence="1">Belongs to the complex I subunit 6 family.</text>
</comment>
<evidence type="ECO:0000256" key="1">
    <source>
        <dbReference type="RuleBase" id="RU004430"/>
    </source>
</evidence>
<dbReference type="InterPro" id="IPR042106">
    <property type="entry name" value="Nuo/plastoQ_OxRdtase_6_NuoJ"/>
</dbReference>
<reference evidence="2" key="1">
    <citation type="journal article" date="2014" name="BMC Genomics">
        <title>The mitochondrial and chloroplast genomes of the haptophyte Chrysochromulina tobin contain unique repeat structures and gene profiles.</title>
        <authorList>
            <person name="Hovde B.T."/>
            <person name="Starkenburg S.R."/>
            <person name="Hunsperger H.M."/>
            <person name="Mercer L.D."/>
            <person name="Deodato C.R."/>
            <person name="Jha R.K."/>
            <person name="Chertkov O."/>
            <person name="Monnat R.J.Jr."/>
            <person name="Cattolico R.A."/>
        </authorList>
    </citation>
    <scope>NUCLEOTIDE SEQUENCE</scope>
    <source>
        <strain evidence="2">CCMP291</strain>
    </source>
</reference>
<keyword evidence="1 2" id="KW-0496">Mitochondrion</keyword>